<dbReference type="GO" id="GO:0005634">
    <property type="term" value="C:nucleus"/>
    <property type="evidence" value="ECO:0007669"/>
    <property type="project" value="InterPro"/>
</dbReference>
<gene>
    <name evidence="4" type="ORF">GIB67_012038</name>
</gene>
<dbReference type="GO" id="GO:0003724">
    <property type="term" value="F:RNA helicase activity"/>
    <property type="evidence" value="ECO:0007669"/>
    <property type="project" value="InterPro"/>
</dbReference>
<feature type="domain" description="DBP10 C-terminal" evidence="2">
    <location>
        <begin position="73"/>
        <end position="106"/>
    </location>
</feature>
<dbReference type="InterPro" id="IPR012541">
    <property type="entry name" value="DBP10_C"/>
</dbReference>
<protein>
    <submittedName>
        <fullName evidence="4">Uncharacterized protein</fullName>
    </submittedName>
</protein>
<evidence type="ECO:0000259" key="2">
    <source>
        <dbReference type="Pfam" id="PF08147"/>
    </source>
</evidence>
<dbReference type="GO" id="GO:0016413">
    <property type="term" value="F:O-acetyltransferase activity"/>
    <property type="evidence" value="ECO:0007669"/>
    <property type="project" value="InterPro"/>
</dbReference>
<organism evidence="4 5">
    <name type="scientific">Kingdonia uniflora</name>
    <dbReference type="NCBI Taxonomy" id="39325"/>
    <lineage>
        <taxon>Eukaryota</taxon>
        <taxon>Viridiplantae</taxon>
        <taxon>Streptophyta</taxon>
        <taxon>Embryophyta</taxon>
        <taxon>Tracheophyta</taxon>
        <taxon>Spermatophyta</taxon>
        <taxon>Magnoliopsida</taxon>
        <taxon>Ranunculales</taxon>
        <taxon>Circaeasteraceae</taxon>
        <taxon>Kingdonia</taxon>
    </lineage>
</organism>
<dbReference type="InterPro" id="IPR029962">
    <property type="entry name" value="TBL"/>
</dbReference>
<sequence>MIEHYRIGIDEWTCVPSMEEVFVPGGLNPGIPECSIVPCLYAADAIQENPEPQSSQYSDDRQEGLRLDATVLDLVADDGGGMQKPKSVYHWDKRSKKYIKLNNGESVSTSGKFLPWFRNTNIGFVGNSLNRNMFASLVCTLKQVSKEVKKWRPAGADHGFTFLHYNLTVAYHRTNLLAYYGWWSTSVNGGVVKGIGYKEGFRVDLDIPEGTWAEVSSFHDVLILNKTLVVGTFKV</sequence>
<dbReference type="GO" id="GO:0005794">
    <property type="term" value="C:Golgi apparatus"/>
    <property type="evidence" value="ECO:0007669"/>
    <property type="project" value="TreeGrafter"/>
</dbReference>
<dbReference type="AlphaFoldDB" id="A0A7J7M068"/>
<accession>A0A7J7M068</accession>
<name>A0A7J7M068_9MAGN</name>
<evidence type="ECO:0000259" key="3">
    <source>
        <dbReference type="Pfam" id="PF13839"/>
    </source>
</evidence>
<comment type="caution">
    <text evidence="4">The sequence shown here is derived from an EMBL/GenBank/DDBJ whole genome shotgun (WGS) entry which is preliminary data.</text>
</comment>
<dbReference type="OrthoDB" id="630188at2759"/>
<dbReference type="Proteomes" id="UP000541444">
    <property type="component" value="Unassembled WGS sequence"/>
</dbReference>
<keyword evidence="5" id="KW-1185">Reference proteome</keyword>
<dbReference type="EMBL" id="JACGCM010001854">
    <property type="protein sequence ID" value="KAF6148263.1"/>
    <property type="molecule type" value="Genomic_DNA"/>
</dbReference>
<dbReference type="PANTHER" id="PTHR32285">
    <property type="entry name" value="PROTEIN TRICHOME BIREFRINGENCE-LIKE 9-RELATED"/>
    <property type="match status" value="1"/>
</dbReference>
<dbReference type="GO" id="GO:0003723">
    <property type="term" value="F:RNA binding"/>
    <property type="evidence" value="ECO:0007669"/>
    <property type="project" value="InterPro"/>
</dbReference>
<feature type="domain" description="Trichome birefringence-like C-terminal" evidence="3">
    <location>
        <begin position="112"/>
        <end position="226"/>
    </location>
</feature>
<dbReference type="GO" id="GO:0005524">
    <property type="term" value="F:ATP binding"/>
    <property type="evidence" value="ECO:0007669"/>
    <property type="project" value="InterPro"/>
</dbReference>
<dbReference type="PANTHER" id="PTHR32285:SF12">
    <property type="entry name" value="PROTEIN TRICHOME BIREFRINGENCE-LIKE 13"/>
    <property type="match status" value="1"/>
</dbReference>
<comment type="similarity">
    <text evidence="1">Belongs to the PC-esterase family. TBL subfamily.</text>
</comment>
<evidence type="ECO:0000313" key="4">
    <source>
        <dbReference type="EMBL" id="KAF6148263.1"/>
    </source>
</evidence>
<evidence type="ECO:0000256" key="1">
    <source>
        <dbReference type="ARBA" id="ARBA00007727"/>
    </source>
</evidence>
<reference evidence="4 5" key="1">
    <citation type="journal article" date="2020" name="IScience">
        <title>Genome Sequencing of the Endangered Kingdonia uniflora (Circaeasteraceae, Ranunculales) Reveals Potential Mechanisms of Evolutionary Specialization.</title>
        <authorList>
            <person name="Sun Y."/>
            <person name="Deng T."/>
            <person name="Zhang A."/>
            <person name="Moore M.J."/>
            <person name="Landis J.B."/>
            <person name="Lin N."/>
            <person name="Zhang H."/>
            <person name="Zhang X."/>
            <person name="Huang J."/>
            <person name="Zhang X."/>
            <person name="Sun H."/>
            <person name="Wang H."/>
        </authorList>
    </citation>
    <scope>NUCLEOTIDE SEQUENCE [LARGE SCALE GENOMIC DNA]</scope>
    <source>
        <strain evidence="4">TB1705</strain>
        <tissue evidence="4">Leaf</tissue>
    </source>
</reference>
<proteinExistence type="inferred from homology"/>
<dbReference type="Pfam" id="PF08147">
    <property type="entry name" value="DBP10CT"/>
    <property type="match status" value="1"/>
</dbReference>
<evidence type="ECO:0000313" key="5">
    <source>
        <dbReference type="Proteomes" id="UP000541444"/>
    </source>
</evidence>
<dbReference type="InterPro" id="IPR026057">
    <property type="entry name" value="TBL_C"/>
</dbReference>
<dbReference type="Pfam" id="PF13839">
    <property type="entry name" value="PC-Esterase"/>
    <property type="match status" value="1"/>
</dbReference>